<dbReference type="InterPro" id="IPR000219">
    <property type="entry name" value="DH_dom"/>
</dbReference>
<dbReference type="Ensembl" id="ENSCHIT00010046512.1">
    <property type="protein sequence ID" value="ENSCHIP00010033091.1"/>
    <property type="gene ID" value="ENSCHIG00010021932.1"/>
</dbReference>
<feature type="domain" description="DH" evidence="9">
    <location>
        <begin position="378"/>
        <end position="493"/>
    </location>
</feature>
<dbReference type="FunFam" id="1.20.900.10:FF:000003">
    <property type="entry name" value="Rho guanine nucleotide exchange factor 10 like"/>
    <property type="match status" value="1"/>
</dbReference>
<dbReference type="GO" id="GO:0051496">
    <property type="term" value="P:positive regulation of stress fiber assembly"/>
    <property type="evidence" value="ECO:0007669"/>
    <property type="project" value="UniProtKB-ARBA"/>
</dbReference>
<dbReference type="GO" id="GO:0090307">
    <property type="term" value="P:mitotic spindle assembly"/>
    <property type="evidence" value="ECO:0007669"/>
    <property type="project" value="TreeGrafter"/>
</dbReference>
<dbReference type="GO" id="GO:0051056">
    <property type="term" value="P:regulation of small GTPase mediated signal transduction"/>
    <property type="evidence" value="ECO:0007669"/>
    <property type="project" value="UniProtKB-ARBA"/>
</dbReference>
<organism evidence="10">
    <name type="scientific">Capra hircus</name>
    <name type="common">Goat</name>
    <dbReference type="NCBI Taxonomy" id="9925"/>
    <lineage>
        <taxon>Eukaryota</taxon>
        <taxon>Metazoa</taxon>
        <taxon>Chordata</taxon>
        <taxon>Craniata</taxon>
        <taxon>Vertebrata</taxon>
        <taxon>Euteleostomi</taxon>
        <taxon>Mammalia</taxon>
        <taxon>Eutheria</taxon>
        <taxon>Laurasiatheria</taxon>
        <taxon>Artiodactyla</taxon>
        <taxon>Ruminantia</taxon>
        <taxon>Pecora</taxon>
        <taxon>Bovidae</taxon>
        <taxon>Caprinae</taxon>
        <taxon>Capra</taxon>
    </lineage>
</organism>
<dbReference type="InterPro" id="IPR035899">
    <property type="entry name" value="DBL_dom_sf"/>
</dbReference>
<keyword evidence="4 7" id="KW-0175">Coiled coil</keyword>
<dbReference type="GO" id="GO:0005813">
    <property type="term" value="C:centrosome"/>
    <property type="evidence" value="ECO:0007669"/>
    <property type="project" value="TreeGrafter"/>
</dbReference>
<dbReference type="Gene3D" id="1.20.900.10">
    <property type="entry name" value="Dbl homology (DH) domain"/>
    <property type="match status" value="1"/>
</dbReference>
<evidence type="ECO:0000313" key="10">
    <source>
        <dbReference type="Ensembl" id="ENSCHIP00010033091.1"/>
    </source>
</evidence>
<dbReference type="GO" id="GO:0030036">
    <property type="term" value="P:actin cytoskeleton organization"/>
    <property type="evidence" value="ECO:0007669"/>
    <property type="project" value="TreeGrafter"/>
</dbReference>
<keyword evidence="2" id="KW-0597">Phosphoprotein</keyword>
<name>A0A8C2RRX9_CAPHI</name>
<dbReference type="Pfam" id="PF19057">
    <property type="entry name" value="PH_19"/>
    <property type="match status" value="1"/>
</dbReference>
<evidence type="ECO:0000256" key="3">
    <source>
        <dbReference type="ARBA" id="ARBA00022658"/>
    </source>
</evidence>
<dbReference type="InterPro" id="IPR039919">
    <property type="entry name" value="ARHGEF10/ARHGEF17"/>
</dbReference>
<feature type="compositionally biased region" description="Low complexity" evidence="8">
    <location>
        <begin position="44"/>
        <end position="70"/>
    </location>
</feature>
<feature type="compositionally biased region" description="Gly residues" evidence="8">
    <location>
        <begin position="1180"/>
        <end position="1189"/>
    </location>
</feature>
<dbReference type="Pfam" id="PF00621">
    <property type="entry name" value="RhoGEF"/>
    <property type="match status" value="1"/>
</dbReference>
<feature type="coiled-coil region" evidence="7">
    <location>
        <begin position="261"/>
        <end position="312"/>
    </location>
</feature>
<reference evidence="10" key="1">
    <citation type="submission" date="2019-03" db="EMBL/GenBank/DDBJ databases">
        <title>Genome sequencing and reference-guided assembly of Black Bengal Goat (Capra hircus).</title>
        <authorList>
            <person name="Siddiki A.Z."/>
            <person name="Baten A."/>
            <person name="Billah M."/>
            <person name="Alam M.A.U."/>
            <person name="Shawrob K.S.M."/>
            <person name="Saha S."/>
            <person name="Chowdhury M."/>
            <person name="Rahman A.H."/>
            <person name="Stear M."/>
            <person name="Miah G."/>
            <person name="Das G.B."/>
            <person name="Hossain M.M."/>
            <person name="Kumkum M."/>
            <person name="Islam M.S."/>
            <person name="Mollah A.M."/>
            <person name="Ahsan A."/>
            <person name="Tusar F."/>
            <person name="Khan M.K.I."/>
        </authorList>
    </citation>
    <scope>NUCLEOTIDE SEQUENCE [LARGE SCALE GENOMIC DNA]</scope>
</reference>
<dbReference type="SUPFAM" id="SSF50729">
    <property type="entry name" value="PH domain-like"/>
    <property type="match status" value="1"/>
</dbReference>
<feature type="compositionally biased region" description="Low complexity" evidence="8">
    <location>
        <begin position="1200"/>
        <end position="1223"/>
    </location>
</feature>
<dbReference type="FunFam" id="2.130.10.10:FF:000340">
    <property type="entry name" value="Rho guanine nucleotide exchange factor (GEF) 10"/>
    <property type="match status" value="1"/>
</dbReference>
<reference evidence="10" key="2">
    <citation type="submission" date="2025-08" db="UniProtKB">
        <authorList>
            <consortium name="Ensembl"/>
        </authorList>
    </citation>
    <scope>IDENTIFICATION</scope>
</reference>
<accession>A0A8C2RRX9</accession>
<feature type="coiled-coil region" evidence="7">
    <location>
        <begin position="526"/>
        <end position="557"/>
    </location>
</feature>
<dbReference type="InterPro" id="IPR036322">
    <property type="entry name" value="WD40_repeat_dom_sf"/>
</dbReference>
<dbReference type="CDD" id="cd00160">
    <property type="entry name" value="RhoGEF"/>
    <property type="match status" value="1"/>
</dbReference>
<comment type="function">
    <text evidence="5">May play a role in developmental myelination of peripheral nerves.</text>
</comment>
<evidence type="ECO:0000256" key="2">
    <source>
        <dbReference type="ARBA" id="ARBA00022553"/>
    </source>
</evidence>
<keyword evidence="3" id="KW-0344">Guanine-nucleotide releasing factor</keyword>
<feature type="compositionally biased region" description="Polar residues" evidence="8">
    <location>
        <begin position="153"/>
        <end position="163"/>
    </location>
</feature>
<dbReference type="InterPro" id="IPR015943">
    <property type="entry name" value="WD40/YVTN_repeat-like_dom_sf"/>
</dbReference>
<keyword evidence="1" id="KW-0488">Methylation</keyword>
<feature type="compositionally biased region" description="Acidic residues" evidence="8">
    <location>
        <begin position="21"/>
        <end position="38"/>
    </location>
</feature>
<evidence type="ECO:0000256" key="8">
    <source>
        <dbReference type="SAM" id="MobiDB-lite"/>
    </source>
</evidence>
<evidence type="ECO:0000256" key="1">
    <source>
        <dbReference type="ARBA" id="ARBA00022481"/>
    </source>
</evidence>
<dbReference type="GO" id="GO:0005737">
    <property type="term" value="C:cytoplasm"/>
    <property type="evidence" value="ECO:0007669"/>
    <property type="project" value="UniProtKB-ARBA"/>
</dbReference>
<dbReference type="GO" id="GO:0005085">
    <property type="term" value="F:guanyl-nucleotide exchange factor activity"/>
    <property type="evidence" value="ECO:0007669"/>
    <property type="project" value="UniProtKB-KW"/>
</dbReference>
<dbReference type="Gene3D" id="2.130.10.10">
    <property type="entry name" value="YVTN repeat-like/Quinoprotein amine dehydrogenase"/>
    <property type="match status" value="1"/>
</dbReference>
<feature type="region of interest" description="Disordered" evidence="8">
    <location>
        <begin position="1152"/>
        <end position="1257"/>
    </location>
</feature>
<dbReference type="SUPFAM" id="SSF48065">
    <property type="entry name" value="DBL homology domain (DH-domain)"/>
    <property type="match status" value="1"/>
</dbReference>
<evidence type="ECO:0000256" key="6">
    <source>
        <dbReference type="ARBA" id="ARBA00074300"/>
    </source>
</evidence>
<dbReference type="SMART" id="SM00325">
    <property type="entry name" value="RhoGEF"/>
    <property type="match status" value="1"/>
</dbReference>
<dbReference type="PANTHER" id="PTHR12877:SF14">
    <property type="entry name" value="RHO GUANINE NUCLEOTIDE EXCHANGE FACTOR 10"/>
    <property type="match status" value="1"/>
</dbReference>
<evidence type="ECO:0000259" key="9">
    <source>
        <dbReference type="PROSITE" id="PS50010"/>
    </source>
</evidence>
<evidence type="ECO:0000256" key="4">
    <source>
        <dbReference type="ARBA" id="ARBA00023054"/>
    </source>
</evidence>
<evidence type="ECO:0000256" key="7">
    <source>
        <dbReference type="SAM" id="Coils"/>
    </source>
</evidence>
<dbReference type="PROSITE" id="PS50010">
    <property type="entry name" value="DH_2"/>
    <property type="match status" value="1"/>
</dbReference>
<dbReference type="Pfam" id="PF19056">
    <property type="entry name" value="WD40_2"/>
    <property type="match status" value="1"/>
</dbReference>
<proteinExistence type="predicted"/>
<feature type="region of interest" description="Disordered" evidence="8">
    <location>
        <begin position="237"/>
        <end position="259"/>
    </location>
</feature>
<evidence type="ECO:0000256" key="5">
    <source>
        <dbReference type="ARBA" id="ARBA00058240"/>
    </source>
</evidence>
<feature type="region of interest" description="Disordered" evidence="8">
    <location>
        <begin position="1"/>
        <end position="106"/>
    </location>
</feature>
<dbReference type="PANTHER" id="PTHR12877">
    <property type="entry name" value="RHO GUANINE NUCLEOTIDE EXCHANGE FACTOR"/>
    <property type="match status" value="1"/>
</dbReference>
<feature type="region of interest" description="Disordered" evidence="8">
    <location>
        <begin position="137"/>
        <end position="175"/>
    </location>
</feature>
<protein>
    <recommendedName>
        <fullName evidence="6">Rho guanine nucleotide exchange factor 10</fullName>
    </recommendedName>
</protein>
<dbReference type="SUPFAM" id="SSF50978">
    <property type="entry name" value="WD40 repeat-like"/>
    <property type="match status" value="1"/>
</dbReference>
<sequence>SLPGGLLSDTPKNEVKYDTNNNEEEGEQLDLDSGDEAPEADRQAPGSAEAGDAGADAPATAATAATAPAAVGPFNPYSVIDITPLQEDQPPPPDPDAEGEGGGLHVPSGYSVPVPCGYAVPSSLPLLLPAYTSPVLPAPPADPAETQEAAEDSQLNSLSSEDPANSEDPDQKEDSALARWVADPANTAWMESDQEFCTLILHLVFLHSDEMIYDDVENGDEGGHSSLEYGWSSSEFESYEEQSDSESRSGVPRSFLRGDHRKQLSHDLTRLKEHYERKMRELMANTVGAVEIQQLKHKHELKMQKLVRAAREGTKDGLERTKAAVKRGRSFIRTKSFVSSDHRSCLEEEQNVFIDVDCRHPEAILTPMPEGLSQQQVVRRYILGSIVESEKNYVDALKRILEMEPKVLSERKLRTVFFRVKEVLQCHCLLQIALAGRVAEWDSVEMIGDVFVASFSKSMVLDAYSEYVNNFSTAVAILKKTCATKPAFLEFLKVNTLSFLCPPPAFCLLKDMLKNTPRGHPDRLPLQMALTELETLAEKLNERKRDADQRCEIKQIAKAINERYLNKLLSSGSRYLIRSDDVIETVYNDRGEIVKTKERRLFMLNDVLMCATVSARASHDSSAATSGQRYLLKWSVPLGQVEVVEYGGGEGTAEGGRCPAGPAPENLLAAGAKSHRVYVGPGQLYQDLQNLLHDLSVIGHITQLVGNLKGNYQNLNPSVAQDWTSGLQRLILKKEEEIRAADCCRVQLQLPGKQDKSGRPTFFTAVFNTFTPAIKESWINSLQMAKLALEEENHLGWFCVEDDGNQIRKERHPLLLGHMPVTVAKQQEFKIECAVYNPEPYLNNENQSDSFSVAHGFLWIGSCTSQMGQIAIVSFHNSSPKVIECFNVESRVLCMVYVPAEDRPREPEGGGRVLGVPAVCLGTEEGSISIYKSSQGCKKVRLQHFFTPEKSTVMSLACTAQSLYVGLVNGTVAIYARANDGSWNSEPQTVIKLGVLPVRSLLLMEDTLWAASGGQVSIIGVETLAVEGQLEAHQEEGMVVSHMAIAGVGIWVAFTSGSTLRLFHTETLKHLQDVNIATPVHHMLPGHQRLSVTSLLVCHGLLMVGTSLGVVVALPVPRLQGIPKVTGRGLVSHHAHHGPVKFLVMAAAALKADKDRPRDSPPPGADPQDDEQRDAPPGEGPGLCTGRGGPDAVWLGTSPGSVTQGSDVSSSSGSPTPSQGSGSLEPRPEESLAQDLLRLPCTSPSRGRRARRPRASSVLVACGGQGHRRVSRKARPQRPEELASSLMVWQIPLLHV</sequence>